<accession>A0A1I5K160</accession>
<dbReference type="GO" id="GO:0052621">
    <property type="term" value="F:diguanylate cyclase activity"/>
    <property type="evidence" value="ECO:0007669"/>
    <property type="project" value="UniProtKB-EC"/>
</dbReference>
<dbReference type="InterPro" id="IPR000160">
    <property type="entry name" value="GGDEF_dom"/>
</dbReference>
<dbReference type="Proteomes" id="UP000182400">
    <property type="component" value="Unassembled WGS sequence"/>
</dbReference>
<keyword evidence="5" id="KW-0472">Membrane</keyword>
<gene>
    <name evidence="7" type="ORF">SAMN05216601_10248</name>
</gene>
<dbReference type="InterPro" id="IPR050469">
    <property type="entry name" value="Diguanylate_Cyclase"/>
</dbReference>
<proteinExistence type="predicted"/>
<evidence type="ECO:0000256" key="5">
    <source>
        <dbReference type="SAM" id="Phobius"/>
    </source>
</evidence>
<dbReference type="AlphaFoldDB" id="A0A1I5K160"/>
<dbReference type="EMBL" id="FOWP01000002">
    <property type="protein sequence ID" value="SFO78759.1"/>
    <property type="molecule type" value="Genomic_DNA"/>
</dbReference>
<dbReference type="SMART" id="SM00267">
    <property type="entry name" value="GGDEF"/>
    <property type="match status" value="1"/>
</dbReference>
<reference evidence="7 8" key="1">
    <citation type="submission" date="2016-10" db="EMBL/GenBank/DDBJ databases">
        <authorList>
            <person name="de Groot N.N."/>
        </authorList>
    </citation>
    <scope>NUCLEOTIDE SEQUENCE [LARGE SCALE GENOMIC DNA]</scope>
    <source>
        <strain evidence="7 8">CCUG 59231</strain>
    </source>
</reference>
<feature type="transmembrane region" description="Helical" evidence="5">
    <location>
        <begin position="39"/>
        <end position="59"/>
    </location>
</feature>
<name>A0A1I5K160_9GAMM</name>
<dbReference type="InterPro" id="IPR043128">
    <property type="entry name" value="Rev_trsase/Diguanyl_cyclase"/>
</dbReference>
<evidence type="ECO:0000256" key="1">
    <source>
        <dbReference type="ARBA" id="ARBA00001946"/>
    </source>
</evidence>
<dbReference type="STRING" id="658457.SAMN05216601_10248"/>
<dbReference type="GO" id="GO:0005886">
    <property type="term" value="C:plasma membrane"/>
    <property type="evidence" value="ECO:0007669"/>
    <property type="project" value="UniProtKB-SubCell"/>
</dbReference>
<evidence type="ECO:0000256" key="2">
    <source>
        <dbReference type="ARBA" id="ARBA00004533"/>
    </source>
</evidence>
<evidence type="ECO:0000313" key="7">
    <source>
        <dbReference type="EMBL" id="SFO78759.1"/>
    </source>
</evidence>
<dbReference type="OrthoDB" id="9812260at2"/>
<dbReference type="FunFam" id="3.30.70.270:FF:000001">
    <property type="entry name" value="Diguanylate cyclase domain protein"/>
    <property type="match status" value="1"/>
</dbReference>
<dbReference type="PANTHER" id="PTHR45138">
    <property type="entry name" value="REGULATORY COMPONENTS OF SENSORY TRANSDUCTION SYSTEM"/>
    <property type="match status" value="1"/>
</dbReference>
<sequence length="330" mass="35929">MINQLQQKYQLSMLALLGAVAVLGVSPFVVIRYQEGDFIAMLVDVLLIVGLISIVACAYCFKKIRIVSAIAAVFINAGAVTVAINNGVDGVLWVYPVCASTFILVRPVEALFINAVAGAVVVALADVFNIVSLNSFIVTSIMLSMSAYVYARHSLKQFDLLETLNTIDPLTGAFNRRSLRSGMAAALSSAERNGTQQLLAIVDIDHFKMVNDNYGHAVGDQVLRDFSAITMANIRKYDQFYRFGGEEFVLLIPEVSLQQQQACINNLREAIKNNLKTPDGKEVTVSFGVAPWLQGMTADIWLKRADEALYSAKARGRDCAVFSDDSAAIG</sequence>
<comment type="catalytic activity">
    <reaction evidence="4">
        <text>2 GTP = 3',3'-c-di-GMP + 2 diphosphate</text>
        <dbReference type="Rhea" id="RHEA:24898"/>
        <dbReference type="ChEBI" id="CHEBI:33019"/>
        <dbReference type="ChEBI" id="CHEBI:37565"/>
        <dbReference type="ChEBI" id="CHEBI:58805"/>
        <dbReference type="EC" id="2.7.7.65"/>
    </reaction>
</comment>
<dbReference type="EC" id="2.7.7.65" evidence="3"/>
<feature type="transmembrane region" description="Helical" evidence="5">
    <location>
        <begin position="134"/>
        <end position="151"/>
    </location>
</feature>
<dbReference type="Gene3D" id="3.30.70.270">
    <property type="match status" value="1"/>
</dbReference>
<evidence type="ECO:0000259" key="6">
    <source>
        <dbReference type="PROSITE" id="PS50887"/>
    </source>
</evidence>
<dbReference type="SUPFAM" id="SSF55073">
    <property type="entry name" value="Nucleotide cyclase"/>
    <property type="match status" value="1"/>
</dbReference>
<keyword evidence="5" id="KW-1133">Transmembrane helix</keyword>
<evidence type="ECO:0000313" key="8">
    <source>
        <dbReference type="Proteomes" id="UP000182400"/>
    </source>
</evidence>
<feature type="transmembrane region" description="Helical" evidence="5">
    <location>
        <begin position="110"/>
        <end position="128"/>
    </location>
</feature>
<feature type="transmembrane region" description="Helical" evidence="5">
    <location>
        <begin position="66"/>
        <end position="84"/>
    </location>
</feature>
<comment type="subcellular location">
    <subcellularLocation>
        <location evidence="2">Cell inner membrane</location>
    </subcellularLocation>
</comment>
<protein>
    <recommendedName>
        <fullName evidence="3">diguanylate cyclase</fullName>
        <ecNumber evidence="3">2.7.7.65</ecNumber>
    </recommendedName>
</protein>
<dbReference type="RefSeq" id="WP_074936871.1">
    <property type="nucleotide sequence ID" value="NZ_FOWP01000002.1"/>
</dbReference>
<feature type="transmembrane region" description="Helical" evidence="5">
    <location>
        <begin position="12"/>
        <end position="33"/>
    </location>
</feature>
<dbReference type="PANTHER" id="PTHR45138:SF9">
    <property type="entry name" value="DIGUANYLATE CYCLASE DGCM-RELATED"/>
    <property type="match status" value="1"/>
</dbReference>
<dbReference type="PROSITE" id="PS50887">
    <property type="entry name" value="GGDEF"/>
    <property type="match status" value="1"/>
</dbReference>
<dbReference type="NCBIfam" id="TIGR00254">
    <property type="entry name" value="GGDEF"/>
    <property type="match status" value="1"/>
</dbReference>
<dbReference type="CDD" id="cd01949">
    <property type="entry name" value="GGDEF"/>
    <property type="match status" value="1"/>
</dbReference>
<keyword evidence="5" id="KW-0812">Transmembrane</keyword>
<feature type="domain" description="GGDEF" evidence="6">
    <location>
        <begin position="195"/>
        <end position="325"/>
    </location>
</feature>
<evidence type="ECO:0000256" key="3">
    <source>
        <dbReference type="ARBA" id="ARBA00012528"/>
    </source>
</evidence>
<organism evidence="7 8">
    <name type="scientific">Ectopseudomonas composti</name>
    <dbReference type="NCBI Taxonomy" id="658457"/>
    <lineage>
        <taxon>Bacteria</taxon>
        <taxon>Pseudomonadati</taxon>
        <taxon>Pseudomonadota</taxon>
        <taxon>Gammaproteobacteria</taxon>
        <taxon>Pseudomonadales</taxon>
        <taxon>Pseudomonadaceae</taxon>
        <taxon>Ectopseudomonas</taxon>
    </lineage>
</organism>
<comment type="cofactor">
    <cofactor evidence="1">
        <name>Mg(2+)</name>
        <dbReference type="ChEBI" id="CHEBI:18420"/>
    </cofactor>
</comment>
<dbReference type="InterPro" id="IPR029787">
    <property type="entry name" value="Nucleotide_cyclase"/>
</dbReference>
<evidence type="ECO:0000256" key="4">
    <source>
        <dbReference type="ARBA" id="ARBA00034247"/>
    </source>
</evidence>
<dbReference type="Pfam" id="PF00990">
    <property type="entry name" value="GGDEF"/>
    <property type="match status" value="1"/>
</dbReference>